<feature type="compositionally biased region" description="Low complexity" evidence="9">
    <location>
        <begin position="360"/>
        <end position="371"/>
    </location>
</feature>
<evidence type="ECO:0000256" key="3">
    <source>
        <dbReference type="ARBA" id="ARBA00023015"/>
    </source>
</evidence>
<keyword evidence="6 8" id="KW-0539">Nucleus</keyword>
<reference evidence="10" key="1">
    <citation type="submission" date="2018-10" db="EMBL/GenBank/DDBJ databases">
        <title>Transcriptome assembly of Aceria tosichella (Wheat curl mite) Type 2.</title>
        <authorList>
            <person name="Scully E.D."/>
            <person name="Geib S.M."/>
            <person name="Palmer N.A."/>
            <person name="Gupta A.K."/>
            <person name="Sarath G."/>
            <person name="Tatineni S."/>
        </authorList>
    </citation>
    <scope>NUCLEOTIDE SEQUENCE</scope>
    <source>
        <strain evidence="10">LincolnNE</strain>
    </source>
</reference>
<organism evidence="10">
    <name type="scientific">Aceria tosichella</name>
    <name type="common">wheat curl mite</name>
    <dbReference type="NCBI Taxonomy" id="561515"/>
    <lineage>
        <taxon>Eukaryota</taxon>
        <taxon>Metazoa</taxon>
        <taxon>Ecdysozoa</taxon>
        <taxon>Arthropoda</taxon>
        <taxon>Chelicerata</taxon>
        <taxon>Arachnida</taxon>
        <taxon>Acari</taxon>
        <taxon>Acariformes</taxon>
        <taxon>Trombidiformes</taxon>
        <taxon>Prostigmata</taxon>
        <taxon>Eupodina</taxon>
        <taxon>Eriophyoidea</taxon>
        <taxon>Eriophyidae</taxon>
        <taxon>Eriophyinae</taxon>
        <taxon>Aceriini</taxon>
        <taxon>Aceria</taxon>
    </lineage>
</organism>
<evidence type="ECO:0000256" key="8">
    <source>
        <dbReference type="RuleBase" id="RU366044"/>
    </source>
</evidence>
<feature type="compositionally biased region" description="Polar residues" evidence="9">
    <location>
        <begin position="338"/>
        <end position="352"/>
    </location>
</feature>
<dbReference type="GO" id="GO:0005674">
    <property type="term" value="C:transcription factor TFIIF complex"/>
    <property type="evidence" value="ECO:0007669"/>
    <property type="project" value="TreeGrafter"/>
</dbReference>
<keyword evidence="4 8" id="KW-0238">DNA-binding</keyword>
<dbReference type="InterPro" id="IPR036390">
    <property type="entry name" value="WH_DNA-bd_sf"/>
</dbReference>
<feature type="region of interest" description="Disordered" evidence="9">
    <location>
        <begin position="150"/>
        <end position="392"/>
    </location>
</feature>
<dbReference type="GO" id="GO:0032968">
    <property type="term" value="P:positive regulation of transcription elongation by RNA polymerase II"/>
    <property type="evidence" value="ECO:0007669"/>
    <property type="project" value="InterPro"/>
</dbReference>
<dbReference type="GO" id="GO:0003677">
    <property type="term" value="F:DNA binding"/>
    <property type="evidence" value="ECO:0007669"/>
    <property type="project" value="UniProtKB-KW"/>
</dbReference>
<dbReference type="GO" id="GO:0001096">
    <property type="term" value="F:TFIIF-class transcription factor complex binding"/>
    <property type="evidence" value="ECO:0007669"/>
    <property type="project" value="TreeGrafter"/>
</dbReference>
<evidence type="ECO:0000256" key="6">
    <source>
        <dbReference type="ARBA" id="ARBA00023242"/>
    </source>
</evidence>
<dbReference type="PANTHER" id="PTHR13011:SF0">
    <property type="entry name" value="GENERAL TRANSCRIPTION FACTOR IIF SUBUNIT 1"/>
    <property type="match status" value="1"/>
</dbReference>
<comment type="function">
    <text evidence="7 8">TFIIF is a general transcription initiation factor that binds to RNA polymerase II and helps to recruit it to the initiation complex in collaboration with TFIIB. It promotes transcription elongation.</text>
</comment>
<dbReference type="SUPFAM" id="SSF50916">
    <property type="entry name" value="Rap30/74 interaction domains"/>
    <property type="match status" value="1"/>
</dbReference>
<dbReference type="GO" id="GO:0006367">
    <property type="term" value="P:transcription initiation at RNA polymerase II promoter"/>
    <property type="evidence" value="ECO:0007669"/>
    <property type="project" value="InterPro"/>
</dbReference>
<dbReference type="GO" id="GO:0016251">
    <property type="term" value="F:RNA polymerase II general transcription initiation factor activity"/>
    <property type="evidence" value="ECO:0007669"/>
    <property type="project" value="TreeGrafter"/>
</dbReference>
<proteinExistence type="inferred from homology"/>
<dbReference type="EMBL" id="GGYP01006369">
    <property type="protein sequence ID" value="MDE51140.1"/>
    <property type="molecule type" value="Transcribed_RNA"/>
</dbReference>
<sequence>MDESKVILAPNSGQQKLCVFKLHRDDNVSWAEAKMKRENDYQPWQIKLGSGRAARRFRAIKEGGVGENASYFIFYKPKNSTSDTFEVCPVDEWYNVSATQRYKTLTAEEAEQKFEQRHKTLNYFSVMHMKKNGESGEEKSSGDSKAFKITEMDDWENSGDDSSGGSERGDDETGTKKKHQKKSVKKEETEDAPEEGKEDSDEGDFEQREVDYMSDSSSESGGSSAGEKDETDVKGIAEEEALRDLLSTDDEEDEEGSPTKRAQSPLNKSSIVTTDIQQEAEGDGSDDSSDSDDYDVDEDKMDSMFMKKGLPAQLVKQESNGQNSPSASASGASSVQPTVQKQTAATQPTTNASKRRPDNSQASTSSSTQPTTSPPKRHCPAEYSSSAPVNSHERVVEDLIKKYLSRKPMTLRALLKEIKNKLKRMGGSTPEMDDNLVHTIALIINNRLRVEKQKINDTTYLSLKS</sequence>
<feature type="compositionally biased region" description="Basic and acidic residues" evidence="9">
    <location>
        <begin position="226"/>
        <end position="243"/>
    </location>
</feature>
<keyword evidence="5 8" id="KW-0804">Transcription</keyword>
<accession>A0A6G1SML5</accession>
<evidence type="ECO:0000313" key="10">
    <source>
        <dbReference type="EMBL" id="MDE51140.1"/>
    </source>
</evidence>
<dbReference type="AlphaFoldDB" id="A0A6G1SML5"/>
<evidence type="ECO:0000256" key="4">
    <source>
        <dbReference type="ARBA" id="ARBA00023125"/>
    </source>
</evidence>
<evidence type="ECO:0000256" key="5">
    <source>
        <dbReference type="ARBA" id="ARBA00023163"/>
    </source>
</evidence>
<feature type="compositionally biased region" description="Polar residues" evidence="9">
    <location>
        <begin position="260"/>
        <end position="277"/>
    </location>
</feature>
<dbReference type="InterPro" id="IPR011039">
    <property type="entry name" value="TFIIF_interaction"/>
</dbReference>
<name>A0A6G1SML5_9ACAR</name>
<feature type="compositionally biased region" description="Low complexity" evidence="9">
    <location>
        <begin position="319"/>
        <end position="337"/>
    </location>
</feature>
<dbReference type="SUPFAM" id="SSF46785">
    <property type="entry name" value="Winged helix' DNA-binding domain"/>
    <property type="match status" value="1"/>
</dbReference>
<feature type="compositionally biased region" description="Acidic residues" evidence="9">
    <location>
        <begin position="247"/>
        <end position="256"/>
    </location>
</feature>
<feature type="compositionally biased region" description="Acidic residues" evidence="9">
    <location>
        <begin position="278"/>
        <end position="300"/>
    </location>
</feature>
<dbReference type="PANTHER" id="PTHR13011">
    <property type="entry name" value="TFIIF-ALPHA"/>
    <property type="match status" value="1"/>
</dbReference>
<keyword evidence="3 8" id="KW-0805">Transcription regulation</keyword>
<gene>
    <name evidence="10" type="primary">gtf2f1</name>
    <name evidence="10" type="ORF">g.20519</name>
</gene>
<comment type="similarity">
    <text evidence="2 8">Belongs to the TFIIF alpha subunit family.</text>
</comment>
<comment type="subcellular location">
    <subcellularLocation>
        <location evidence="1 8">Nucleus</location>
    </subcellularLocation>
</comment>
<evidence type="ECO:0000256" key="2">
    <source>
        <dbReference type="ARBA" id="ARBA00005249"/>
    </source>
</evidence>
<dbReference type="InterPro" id="IPR008851">
    <property type="entry name" value="TFIIF-alpha"/>
</dbReference>
<evidence type="ECO:0000256" key="9">
    <source>
        <dbReference type="SAM" id="MobiDB-lite"/>
    </source>
</evidence>
<protein>
    <recommendedName>
        <fullName evidence="8">Transcription initiation factor IIF subunit alpha</fullName>
    </recommendedName>
</protein>
<dbReference type="Gene3D" id="1.10.10.10">
    <property type="entry name" value="Winged helix-like DNA-binding domain superfamily/Winged helix DNA-binding domain"/>
    <property type="match status" value="1"/>
</dbReference>
<feature type="compositionally biased region" description="Acidic residues" evidence="9">
    <location>
        <begin position="189"/>
        <end position="204"/>
    </location>
</feature>
<evidence type="ECO:0000256" key="7">
    <source>
        <dbReference type="ARBA" id="ARBA00025232"/>
    </source>
</evidence>
<dbReference type="Pfam" id="PF05793">
    <property type="entry name" value="TFIIF_alpha"/>
    <property type="match status" value="1"/>
</dbReference>
<evidence type="ECO:0000256" key="1">
    <source>
        <dbReference type="ARBA" id="ARBA00004123"/>
    </source>
</evidence>
<dbReference type="InterPro" id="IPR036388">
    <property type="entry name" value="WH-like_DNA-bd_sf"/>
</dbReference>